<dbReference type="GO" id="GO:0004714">
    <property type="term" value="F:transmembrane receptor protein tyrosine kinase activity"/>
    <property type="evidence" value="ECO:0007669"/>
    <property type="project" value="InterPro"/>
</dbReference>
<dbReference type="Gene3D" id="2.60.120.430">
    <property type="entry name" value="Galactose-binding lectin"/>
    <property type="match status" value="2"/>
</dbReference>
<evidence type="ECO:0000256" key="3">
    <source>
        <dbReference type="ARBA" id="ARBA00022679"/>
    </source>
</evidence>
<dbReference type="FunFam" id="2.60.120.430:FF:000003">
    <property type="entry name" value="FERONIA receptor-like kinase"/>
    <property type="match status" value="1"/>
</dbReference>
<evidence type="ECO:0000313" key="14">
    <source>
        <dbReference type="Proteomes" id="UP001187192"/>
    </source>
</evidence>
<dbReference type="Pfam" id="PF12819">
    <property type="entry name" value="Malectin_like"/>
    <property type="match status" value="1"/>
</dbReference>
<reference evidence="13" key="1">
    <citation type="submission" date="2023-07" db="EMBL/GenBank/DDBJ databases">
        <title>draft genome sequence of fig (Ficus carica).</title>
        <authorList>
            <person name="Takahashi T."/>
            <person name="Nishimura K."/>
        </authorList>
    </citation>
    <scope>NUCLEOTIDE SEQUENCE</scope>
</reference>
<dbReference type="InterPro" id="IPR024788">
    <property type="entry name" value="Malectin-like_Carb-bd_dom"/>
</dbReference>
<accession>A0AA88J8R3</accession>
<feature type="region of interest" description="Disordered" evidence="11">
    <location>
        <begin position="1"/>
        <end position="29"/>
    </location>
</feature>
<sequence>MRLQWPRFLTKPEPEVPRTPARPGPLHGPGSLHGQDWFHRNIARRSVPTGFNSTLDTAFTNEVSSLAATPDTRWRASKQQDVIQPAELERRHQILSSRWSSVTLAAAEPPMTEDPVPYKTARLSHSVLAYAIPVLTLGPKFIGLYLYTSSYGNFDPSKAFFSVKVGKYTLLSNFSVSLTAGALDQKVIEKEYCVTVEQSSLNITFTPSSSIPDAFAFINGIEVVSMPSSLYYSGSVGRQALLVGQQGHMFTVKDTTSLEMMYRINIGGNAISATDDTGMYRQWEKEDEYLRVPGLSVLPVTFDKLTFKDNITSYAAPAVVYTTGRSTGNDKNITLLRSYNLTWEFPVDFG</sequence>
<evidence type="ECO:0000256" key="10">
    <source>
        <dbReference type="ARBA" id="ARBA00023180"/>
    </source>
</evidence>
<keyword evidence="5" id="KW-0732">Signal</keyword>
<name>A0AA88J8R3_FICCA</name>
<keyword evidence="10" id="KW-0325">Glycoprotein</keyword>
<keyword evidence="6" id="KW-0547">Nucleotide-binding</keyword>
<keyword evidence="8" id="KW-1133">Transmembrane helix</keyword>
<dbReference type="GO" id="GO:0005524">
    <property type="term" value="F:ATP binding"/>
    <property type="evidence" value="ECO:0007669"/>
    <property type="project" value="UniProtKB-KW"/>
</dbReference>
<evidence type="ECO:0000256" key="7">
    <source>
        <dbReference type="ARBA" id="ARBA00022840"/>
    </source>
</evidence>
<dbReference type="AlphaFoldDB" id="A0AA88J8R3"/>
<dbReference type="GO" id="GO:0016020">
    <property type="term" value="C:membrane"/>
    <property type="evidence" value="ECO:0007669"/>
    <property type="project" value="UniProtKB-SubCell"/>
</dbReference>
<evidence type="ECO:0000256" key="8">
    <source>
        <dbReference type="ARBA" id="ARBA00022989"/>
    </source>
</evidence>
<keyword evidence="3" id="KW-0808">Transferase</keyword>
<dbReference type="PANTHER" id="PTHR34590:SF15">
    <property type="entry name" value="PROTEIN KINASE DOMAIN-CONTAINING PROTEIN"/>
    <property type="match status" value="1"/>
</dbReference>
<organism evidence="13 14">
    <name type="scientific">Ficus carica</name>
    <name type="common">Common fig</name>
    <dbReference type="NCBI Taxonomy" id="3494"/>
    <lineage>
        <taxon>Eukaryota</taxon>
        <taxon>Viridiplantae</taxon>
        <taxon>Streptophyta</taxon>
        <taxon>Embryophyta</taxon>
        <taxon>Tracheophyta</taxon>
        <taxon>Spermatophyta</taxon>
        <taxon>Magnoliopsida</taxon>
        <taxon>eudicotyledons</taxon>
        <taxon>Gunneridae</taxon>
        <taxon>Pentapetalae</taxon>
        <taxon>rosids</taxon>
        <taxon>fabids</taxon>
        <taxon>Rosales</taxon>
        <taxon>Moraceae</taxon>
        <taxon>Ficeae</taxon>
        <taxon>Ficus</taxon>
    </lineage>
</organism>
<gene>
    <name evidence="13" type="ORF">TIFTF001_033097</name>
</gene>
<keyword evidence="2" id="KW-0418">Kinase</keyword>
<evidence type="ECO:0000256" key="4">
    <source>
        <dbReference type="ARBA" id="ARBA00022692"/>
    </source>
</evidence>
<keyword evidence="14" id="KW-1185">Reference proteome</keyword>
<evidence type="ECO:0000256" key="6">
    <source>
        <dbReference type="ARBA" id="ARBA00022741"/>
    </source>
</evidence>
<dbReference type="GO" id="GO:0004674">
    <property type="term" value="F:protein serine/threonine kinase activity"/>
    <property type="evidence" value="ECO:0007669"/>
    <property type="project" value="UniProtKB-KW"/>
</dbReference>
<evidence type="ECO:0000256" key="5">
    <source>
        <dbReference type="ARBA" id="ARBA00022729"/>
    </source>
</evidence>
<proteinExistence type="predicted"/>
<dbReference type="Proteomes" id="UP001187192">
    <property type="component" value="Unassembled WGS sequence"/>
</dbReference>
<evidence type="ECO:0000256" key="2">
    <source>
        <dbReference type="ARBA" id="ARBA00022527"/>
    </source>
</evidence>
<keyword evidence="7" id="KW-0067">ATP-binding</keyword>
<evidence type="ECO:0000313" key="13">
    <source>
        <dbReference type="EMBL" id="GMN64011.1"/>
    </source>
</evidence>
<dbReference type="InterPro" id="IPR045272">
    <property type="entry name" value="ANXUR1/2-like"/>
</dbReference>
<keyword evidence="4" id="KW-0812">Transmembrane</keyword>
<evidence type="ECO:0000256" key="11">
    <source>
        <dbReference type="SAM" id="MobiDB-lite"/>
    </source>
</evidence>
<keyword evidence="2" id="KW-0723">Serine/threonine-protein kinase</keyword>
<comment type="subcellular location">
    <subcellularLocation>
        <location evidence="1">Membrane</location>
        <topology evidence="1">Single-pass type I membrane protein</topology>
    </subcellularLocation>
</comment>
<evidence type="ECO:0000256" key="1">
    <source>
        <dbReference type="ARBA" id="ARBA00004479"/>
    </source>
</evidence>
<evidence type="ECO:0000256" key="9">
    <source>
        <dbReference type="ARBA" id="ARBA00023136"/>
    </source>
</evidence>
<evidence type="ECO:0000259" key="12">
    <source>
        <dbReference type="Pfam" id="PF12819"/>
    </source>
</evidence>
<protein>
    <recommendedName>
        <fullName evidence="12">Malectin-like domain-containing protein</fullName>
    </recommendedName>
</protein>
<keyword evidence="9" id="KW-0472">Membrane</keyword>
<comment type="caution">
    <text evidence="13">The sequence shown here is derived from an EMBL/GenBank/DDBJ whole genome shotgun (WGS) entry which is preliminary data.</text>
</comment>
<dbReference type="EMBL" id="BTGU01000165">
    <property type="protein sequence ID" value="GMN64011.1"/>
    <property type="molecule type" value="Genomic_DNA"/>
</dbReference>
<dbReference type="PANTHER" id="PTHR34590">
    <property type="entry name" value="OS03G0124300 PROTEIN-RELATED"/>
    <property type="match status" value="1"/>
</dbReference>
<feature type="domain" description="Malectin-like" evidence="12">
    <location>
        <begin position="148"/>
        <end position="333"/>
    </location>
</feature>